<evidence type="ECO:0000256" key="1">
    <source>
        <dbReference type="ARBA" id="ARBA00005417"/>
    </source>
</evidence>
<reference evidence="6" key="1">
    <citation type="submission" date="2020-10" db="EMBL/GenBank/DDBJ databases">
        <authorList>
            <person name="Gilroy R."/>
        </authorList>
    </citation>
    <scope>NUCLEOTIDE SEQUENCE</scope>
    <source>
        <strain evidence="6">CHK190-19873</strain>
    </source>
</reference>
<dbReference type="InterPro" id="IPR027417">
    <property type="entry name" value="P-loop_NTPase"/>
</dbReference>
<evidence type="ECO:0000313" key="7">
    <source>
        <dbReference type="Proteomes" id="UP000823935"/>
    </source>
</evidence>
<dbReference type="PANTHER" id="PTHR42711">
    <property type="entry name" value="ABC TRANSPORTER ATP-BINDING PROTEIN"/>
    <property type="match status" value="1"/>
</dbReference>
<keyword evidence="3" id="KW-0547">Nucleotide-binding</keyword>
<dbReference type="InterPro" id="IPR003593">
    <property type="entry name" value="AAA+_ATPase"/>
</dbReference>
<gene>
    <name evidence="6" type="ORF">IAB44_16650</name>
</gene>
<dbReference type="EMBL" id="DVIQ01000113">
    <property type="protein sequence ID" value="HIS33152.1"/>
    <property type="molecule type" value="Genomic_DNA"/>
</dbReference>
<sequence length="298" mass="33380">MYAIETTDLTKYYGKSRGIIRVNLAVEEGDFFGFIGPNGAGKSTAVRALLGLIRPSSGSAKIFGMDCIREKNQILSEIGYLPSETVFYSGMRVKDVIRLSCDLRKKDCRKAAEELCERLQLDLMKKIDELSFGNRKKVGIVCALSHSPRLCILDEPTSGLDPLMQREFFAILRERSRQGTTVFLSSHVLSEIQHNCNHAAIIREGRIIASGSVEDLAKASAKRVVVHGSTEPIFLDGIRDQQAIEDGLRFLYNGDINALLQVLSRRKLRDLSISEPDLEEIFLHYYMEGDTKNDTYPA</sequence>
<dbReference type="PROSITE" id="PS00211">
    <property type="entry name" value="ABC_TRANSPORTER_1"/>
    <property type="match status" value="1"/>
</dbReference>
<comment type="similarity">
    <text evidence="1">Belongs to the ABC transporter superfamily.</text>
</comment>
<protein>
    <submittedName>
        <fullName evidence="6">ABC transporter ATP-binding protein</fullName>
    </submittedName>
</protein>
<accession>A0A9D1JLI2</accession>
<keyword evidence="4 6" id="KW-0067">ATP-binding</keyword>
<reference evidence="6" key="2">
    <citation type="journal article" date="2021" name="PeerJ">
        <title>Extensive microbial diversity within the chicken gut microbiome revealed by metagenomics and culture.</title>
        <authorList>
            <person name="Gilroy R."/>
            <person name="Ravi A."/>
            <person name="Getino M."/>
            <person name="Pursley I."/>
            <person name="Horton D.L."/>
            <person name="Alikhan N.F."/>
            <person name="Baker D."/>
            <person name="Gharbi K."/>
            <person name="Hall N."/>
            <person name="Watson M."/>
            <person name="Adriaenssens E.M."/>
            <person name="Foster-Nyarko E."/>
            <person name="Jarju S."/>
            <person name="Secka A."/>
            <person name="Antonio M."/>
            <person name="Oren A."/>
            <person name="Chaudhuri R.R."/>
            <person name="La Ragione R."/>
            <person name="Hildebrand F."/>
            <person name="Pallen M.J."/>
        </authorList>
    </citation>
    <scope>NUCLEOTIDE SEQUENCE</scope>
    <source>
        <strain evidence="6">CHK190-19873</strain>
    </source>
</reference>
<dbReference type="SMART" id="SM00382">
    <property type="entry name" value="AAA"/>
    <property type="match status" value="1"/>
</dbReference>
<dbReference type="InterPro" id="IPR050763">
    <property type="entry name" value="ABC_transporter_ATP-binding"/>
</dbReference>
<dbReference type="GO" id="GO:0005524">
    <property type="term" value="F:ATP binding"/>
    <property type="evidence" value="ECO:0007669"/>
    <property type="project" value="UniProtKB-KW"/>
</dbReference>
<comment type="caution">
    <text evidence="6">The sequence shown here is derived from an EMBL/GenBank/DDBJ whole genome shotgun (WGS) entry which is preliminary data.</text>
</comment>
<organism evidence="6 7">
    <name type="scientific">Candidatus Limivivens intestinipullorum</name>
    <dbReference type="NCBI Taxonomy" id="2840858"/>
    <lineage>
        <taxon>Bacteria</taxon>
        <taxon>Bacillati</taxon>
        <taxon>Bacillota</taxon>
        <taxon>Clostridia</taxon>
        <taxon>Lachnospirales</taxon>
        <taxon>Lachnospiraceae</taxon>
        <taxon>Lachnospiraceae incertae sedis</taxon>
        <taxon>Candidatus Limivivens</taxon>
    </lineage>
</organism>
<dbReference type="SUPFAM" id="SSF52540">
    <property type="entry name" value="P-loop containing nucleoside triphosphate hydrolases"/>
    <property type="match status" value="1"/>
</dbReference>
<dbReference type="Proteomes" id="UP000823935">
    <property type="component" value="Unassembled WGS sequence"/>
</dbReference>
<evidence type="ECO:0000256" key="3">
    <source>
        <dbReference type="ARBA" id="ARBA00022741"/>
    </source>
</evidence>
<dbReference type="Pfam" id="PF00005">
    <property type="entry name" value="ABC_tran"/>
    <property type="match status" value="1"/>
</dbReference>
<proteinExistence type="inferred from homology"/>
<feature type="domain" description="ABC transporter" evidence="5">
    <location>
        <begin position="4"/>
        <end position="229"/>
    </location>
</feature>
<evidence type="ECO:0000313" key="6">
    <source>
        <dbReference type="EMBL" id="HIS33152.1"/>
    </source>
</evidence>
<evidence type="ECO:0000259" key="5">
    <source>
        <dbReference type="PROSITE" id="PS50893"/>
    </source>
</evidence>
<dbReference type="PANTHER" id="PTHR42711:SF5">
    <property type="entry name" value="ABC TRANSPORTER ATP-BINDING PROTEIN NATA"/>
    <property type="match status" value="1"/>
</dbReference>
<dbReference type="CDD" id="cd03230">
    <property type="entry name" value="ABC_DR_subfamily_A"/>
    <property type="match status" value="1"/>
</dbReference>
<dbReference type="Gene3D" id="3.40.50.300">
    <property type="entry name" value="P-loop containing nucleotide triphosphate hydrolases"/>
    <property type="match status" value="1"/>
</dbReference>
<dbReference type="InterPro" id="IPR017871">
    <property type="entry name" value="ABC_transporter-like_CS"/>
</dbReference>
<evidence type="ECO:0000256" key="4">
    <source>
        <dbReference type="ARBA" id="ARBA00022840"/>
    </source>
</evidence>
<keyword evidence="2" id="KW-0813">Transport</keyword>
<evidence type="ECO:0000256" key="2">
    <source>
        <dbReference type="ARBA" id="ARBA00022448"/>
    </source>
</evidence>
<dbReference type="AlphaFoldDB" id="A0A9D1JLI2"/>
<dbReference type="InterPro" id="IPR003439">
    <property type="entry name" value="ABC_transporter-like_ATP-bd"/>
</dbReference>
<name>A0A9D1JLI2_9FIRM</name>
<dbReference type="GO" id="GO:0016887">
    <property type="term" value="F:ATP hydrolysis activity"/>
    <property type="evidence" value="ECO:0007669"/>
    <property type="project" value="InterPro"/>
</dbReference>
<dbReference type="PROSITE" id="PS50893">
    <property type="entry name" value="ABC_TRANSPORTER_2"/>
    <property type="match status" value="1"/>
</dbReference>